<evidence type="ECO:0000256" key="1">
    <source>
        <dbReference type="SAM" id="Phobius"/>
    </source>
</evidence>
<accession>A0A8H5C3I6</accession>
<protein>
    <recommendedName>
        <fullName evidence="2">DUF6533 domain-containing protein</fullName>
    </recommendedName>
</protein>
<dbReference type="AlphaFoldDB" id="A0A8H5C3I6"/>
<name>A0A8H5C3I6_9AGAR</name>
<dbReference type="InterPro" id="IPR045340">
    <property type="entry name" value="DUF6533"/>
</dbReference>
<evidence type="ECO:0000313" key="3">
    <source>
        <dbReference type="EMBL" id="KAF5334369.1"/>
    </source>
</evidence>
<feature type="transmembrane region" description="Helical" evidence="1">
    <location>
        <begin position="175"/>
        <end position="199"/>
    </location>
</feature>
<feature type="transmembrane region" description="Helical" evidence="1">
    <location>
        <begin position="220"/>
        <end position="238"/>
    </location>
</feature>
<keyword evidence="1" id="KW-1133">Transmembrane helix</keyword>
<dbReference type="Proteomes" id="UP000541558">
    <property type="component" value="Unassembled WGS sequence"/>
</dbReference>
<feature type="transmembrane region" description="Helical" evidence="1">
    <location>
        <begin position="99"/>
        <end position="119"/>
    </location>
</feature>
<dbReference type="OrthoDB" id="2645170at2759"/>
<keyword evidence="1" id="KW-0472">Membrane</keyword>
<keyword evidence="4" id="KW-1185">Reference proteome</keyword>
<dbReference type="EMBL" id="JAACJK010000070">
    <property type="protein sequence ID" value="KAF5334369.1"/>
    <property type="molecule type" value="Genomic_DNA"/>
</dbReference>
<organism evidence="3 4">
    <name type="scientific">Ephemerocybe angulata</name>
    <dbReference type="NCBI Taxonomy" id="980116"/>
    <lineage>
        <taxon>Eukaryota</taxon>
        <taxon>Fungi</taxon>
        <taxon>Dikarya</taxon>
        <taxon>Basidiomycota</taxon>
        <taxon>Agaricomycotina</taxon>
        <taxon>Agaricomycetes</taxon>
        <taxon>Agaricomycetidae</taxon>
        <taxon>Agaricales</taxon>
        <taxon>Agaricineae</taxon>
        <taxon>Psathyrellaceae</taxon>
        <taxon>Ephemerocybe</taxon>
    </lineage>
</organism>
<gene>
    <name evidence="3" type="ORF">D9611_013539</name>
</gene>
<sequence length="307" mass="33886">MLVTAQSNTLDAVVEGYRTTLYVNYLGIGGAALVLVDFLQTFPEEVSLMWPAPFGLPKVLFFLLRYSLLAHRVLAGLFATLFQDGVPTGRSPEECWNGFVRTGVMSCALIAGAEGILFLRAYAFSGKNKKLMAYLIFQCVAIHTGAAVLITKFLHSTKFGPLPIPTVCMPLQADSVLLCGAFTMILGSIVIVMLIMVYIALQEHRGCRSALLMIFYRDGIFYFICLSALANIIVNLVAPEGGLKLLLVQTEVDAHVILATRMLLHLRGWAAQEEDETLYQSRWETEGTLNGRFARALEQIPTTWDVP</sequence>
<proteinExistence type="predicted"/>
<keyword evidence="1" id="KW-0812">Transmembrane</keyword>
<evidence type="ECO:0000313" key="4">
    <source>
        <dbReference type="Proteomes" id="UP000541558"/>
    </source>
</evidence>
<reference evidence="3 4" key="1">
    <citation type="journal article" date="2020" name="ISME J.">
        <title>Uncovering the hidden diversity of litter-decomposition mechanisms in mushroom-forming fungi.</title>
        <authorList>
            <person name="Floudas D."/>
            <person name="Bentzer J."/>
            <person name="Ahren D."/>
            <person name="Johansson T."/>
            <person name="Persson P."/>
            <person name="Tunlid A."/>
        </authorList>
    </citation>
    <scope>NUCLEOTIDE SEQUENCE [LARGE SCALE GENOMIC DNA]</scope>
    <source>
        <strain evidence="3 4">CBS 175.51</strain>
    </source>
</reference>
<comment type="caution">
    <text evidence="3">The sequence shown here is derived from an EMBL/GenBank/DDBJ whole genome shotgun (WGS) entry which is preliminary data.</text>
</comment>
<dbReference type="Pfam" id="PF20151">
    <property type="entry name" value="DUF6533"/>
    <property type="match status" value="1"/>
</dbReference>
<feature type="domain" description="DUF6533" evidence="2">
    <location>
        <begin position="25"/>
        <end position="69"/>
    </location>
</feature>
<feature type="transmembrane region" description="Helical" evidence="1">
    <location>
        <begin position="20"/>
        <end position="39"/>
    </location>
</feature>
<evidence type="ECO:0000259" key="2">
    <source>
        <dbReference type="Pfam" id="PF20151"/>
    </source>
</evidence>
<feature type="transmembrane region" description="Helical" evidence="1">
    <location>
        <begin position="131"/>
        <end position="155"/>
    </location>
</feature>